<feature type="transmembrane region" description="Helical" evidence="7">
    <location>
        <begin position="313"/>
        <end position="334"/>
    </location>
</feature>
<evidence type="ECO:0000259" key="9">
    <source>
        <dbReference type="Pfam" id="PF12704"/>
    </source>
</evidence>
<evidence type="ECO:0000256" key="6">
    <source>
        <dbReference type="ARBA" id="ARBA00038076"/>
    </source>
</evidence>
<dbReference type="Pfam" id="PF12704">
    <property type="entry name" value="MacB_PCD"/>
    <property type="match status" value="1"/>
</dbReference>
<evidence type="ECO:0000256" key="7">
    <source>
        <dbReference type="SAM" id="Phobius"/>
    </source>
</evidence>
<evidence type="ECO:0000256" key="1">
    <source>
        <dbReference type="ARBA" id="ARBA00004651"/>
    </source>
</evidence>
<dbReference type="InterPro" id="IPR050250">
    <property type="entry name" value="Macrolide_Exporter_MacB"/>
</dbReference>
<dbReference type="AlphaFoldDB" id="A0A7C3Z379"/>
<evidence type="ECO:0000256" key="2">
    <source>
        <dbReference type="ARBA" id="ARBA00022475"/>
    </source>
</evidence>
<evidence type="ECO:0000256" key="5">
    <source>
        <dbReference type="ARBA" id="ARBA00023136"/>
    </source>
</evidence>
<dbReference type="GO" id="GO:0005886">
    <property type="term" value="C:plasma membrane"/>
    <property type="evidence" value="ECO:0007669"/>
    <property type="project" value="UniProtKB-SubCell"/>
</dbReference>
<evidence type="ECO:0000256" key="3">
    <source>
        <dbReference type="ARBA" id="ARBA00022692"/>
    </source>
</evidence>
<name>A0A7C3Z379_UNCW3</name>
<feature type="domain" description="ABC3 transporter permease C-terminal" evidence="8">
    <location>
        <begin position="263"/>
        <end position="385"/>
    </location>
</feature>
<evidence type="ECO:0000256" key="4">
    <source>
        <dbReference type="ARBA" id="ARBA00022989"/>
    </source>
</evidence>
<accession>A0A7C3Z379</accession>
<keyword evidence="4 7" id="KW-1133">Transmembrane helix</keyword>
<sequence>MTLLQLSFKNLFRAKIRTLLTFASILVATIVVWNVLSLNRGYKLAVEEELVKKSGIHLYITKEGCPMEAASVIVQGGASPQFVGMGVIDTIKKIKAYGKIKEILPFAILALTTPDGSRTDIFFGTTEAIQRIKPTWKLRGSWFKDTNSIILGATIARKESREIGDKIYFEQFDREFEVVGILEPTYTQDDGTFFFDLPVLLKLFSREGKLSGIGIQLVSLEYLEEVKRELREQLPAEYFILPSETLSKGVLTFFGSTRAIMFVMVVIGLVMCIFAIMNTFLMSILERRKEFGYLKCVGAGAGDIMRLILLETLLLVGAGTASGLGVGSLFLPVFETYIRRFLVAFVPVAKIVRPNLFLAFITIGLISGVGLLSALYPAVKAGRATPMEVIRNE</sequence>
<comment type="similarity">
    <text evidence="6">Belongs to the ABC-4 integral membrane protein family.</text>
</comment>
<comment type="subcellular location">
    <subcellularLocation>
        <location evidence="1">Cell membrane</location>
        <topology evidence="1">Multi-pass membrane protein</topology>
    </subcellularLocation>
</comment>
<feature type="transmembrane region" description="Helical" evidence="7">
    <location>
        <begin position="259"/>
        <end position="285"/>
    </location>
</feature>
<gene>
    <name evidence="10" type="ORF">ENX07_04730</name>
</gene>
<organism evidence="10">
    <name type="scientific">candidate division WOR-3 bacterium</name>
    <dbReference type="NCBI Taxonomy" id="2052148"/>
    <lineage>
        <taxon>Bacteria</taxon>
        <taxon>Bacteria division WOR-3</taxon>
    </lineage>
</organism>
<dbReference type="InterPro" id="IPR003838">
    <property type="entry name" value="ABC3_permease_C"/>
</dbReference>
<reference evidence="10" key="1">
    <citation type="journal article" date="2020" name="mSystems">
        <title>Genome- and Community-Level Interaction Insights into Carbon Utilization and Element Cycling Functions of Hydrothermarchaeota in Hydrothermal Sediment.</title>
        <authorList>
            <person name="Zhou Z."/>
            <person name="Liu Y."/>
            <person name="Xu W."/>
            <person name="Pan J."/>
            <person name="Luo Z.H."/>
            <person name="Li M."/>
        </authorList>
    </citation>
    <scope>NUCLEOTIDE SEQUENCE [LARGE SCALE GENOMIC DNA]</scope>
    <source>
        <strain evidence="10">SpSt-906</strain>
    </source>
</reference>
<keyword evidence="5 7" id="KW-0472">Membrane</keyword>
<feature type="transmembrane region" description="Helical" evidence="7">
    <location>
        <begin position="355"/>
        <end position="379"/>
    </location>
</feature>
<comment type="caution">
    <text evidence="10">The sequence shown here is derived from an EMBL/GenBank/DDBJ whole genome shotgun (WGS) entry which is preliminary data.</text>
</comment>
<evidence type="ECO:0000313" key="10">
    <source>
        <dbReference type="EMBL" id="HGE99358.1"/>
    </source>
</evidence>
<dbReference type="EMBL" id="DTMQ01000032">
    <property type="protein sequence ID" value="HGE99358.1"/>
    <property type="molecule type" value="Genomic_DNA"/>
</dbReference>
<feature type="transmembrane region" description="Helical" evidence="7">
    <location>
        <begin position="16"/>
        <end position="36"/>
    </location>
</feature>
<dbReference type="Pfam" id="PF02687">
    <property type="entry name" value="FtsX"/>
    <property type="match status" value="1"/>
</dbReference>
<protein>
    <submittedName>
        <fullName evidence="10">ABC transporter permease</fullName>
    </submittedName>
</protein>
<dbReference type="GO" id="GO:0022857">
    <property type="term" value="F:transmembrane transporter activity"/>
    <property type="evidence" value="ECO:0007669"/>
    <property type="project" value="TreeGrafter"/>
</dbReference>
<proteinExistence type="inferred from homology"/>
<dbReference type="PANTHER" id="PTHR30572:SF4">
    <property type="entry name" value="ABC TRANSPORTER PERMEASE YTRF"/>
    <property type="match status" value="1"/>
</dbReference>
<evidence type="ECO:0000259" key="8">
    <source>
        <dbReference type="Pfam" id="PF02687"/>
    </source>
</evidence>
<dbReference type="InterPro" id="IPR025857">
    <property type="entry name" value="MacB_PCD"/>
</dbReference>
<keyword evidence="2" id="KW-1003">Cell membrane</keyword>
<feature type="domain" description="MacB-like periplasmic core" evidence="9">
    <location>
        <begin position="18"/>
        <end position="232"/>
    </location>
</feature>
<keyword evidence="3 7" id="KW-0812">Transmembrane</keyword>
<dbReference type="PANTHER" id="PTHR30572">
    <property type="entry name" value="MEMBRANE COMPONENT OF TRANSPORTER-RELATED"/>
    <property type="match status" value="1"/>
</dbReference>